<dbReference type="Proteomes" id="UP000798808">
    <property type="component" value="Unassembled WGS sequence"/>
</dbReference>
<feature type="transmembrane region" description="Helical" evidence="1">
    <location>
        <begin position="126"/>
        <end position="147"/>
    </location>
</feature>
<evidence type="ECO:0000313" key="2">
    <source>
        <dbReference type="EMBL" id="MTI27258.1"/>
    </source>
</evidence>
<feature type="transmembrane region" description="Helical" evidence="1">
    <location>
        <begin position="323"/>
        <end position="356"/>
    </location>
</feature>
<evidence type="ECO:0000313" key="3">
    <source>
        <dbReference type="Proteomes" id="UP000798808"/>
    </source>
</evidence>
<evidence type="ECO:0000256" key="1">
    <source>
        <dbReference type="SAM" id="Phobius"/>
    </source>
</evidence>
<dbReference type="RefSeq" id="WP_155174259.1">
    <property type="nucleotide sequence ID" value="NZ_BAAAFL010000005.1"/>
</dbReference>
<feature type="transmembrane region" description="Helical" evidence="1">
    <location>
        <begin position="220"/>
        <end position="238"/>
    </location>
</feature>
<gene>
    <name evidence="2" type="ORF">E1163_20045</name>
</gene>
<keyword evidence="1" id="KW-1133">Transmembrane helix</keyword>
<feature type="transmembrane region" description="Helical" evidence="1">
    <location>
        <begin position="21"/>
        <end position="40"/>
    </location>
</feature>
<keyword evidence="3" id="KW-1185">Reference proteome</keyword>
<feature type="transmembrane region" description="Helical" evidence="1">
    <location>
        <begin position="188"/>
        <end position="208"/>
    </location>
</feature>
<organism evidence="2 3">
    <name type="scientific">Fulvivirga kasyanovii</name>
    <dbReference type="NCBI Taxonomy" id="396812"/>
    <lineage>
        <taxon>Bacteria</taxon>
        <taxon>Pseudomonadati</taxon>
        <taxon>Bacteroidota</taxon>
        <taxon>Cytophagia</taxon>
        <taxon>Cytophagales</taxon>
        <taxon>Fulvivirgaceae</taxon>
        <taxon>Fulvivirga</taxon>
    </lineage>
</organism>
<feature type="transmembrane region" description="Helical" evidence="1">
    <location>
        <begin position="95"/>
        <end position="120"/>
    </location>
</feature>
<feature type="transmembrane region" description="Helical" evidence="1">
    <location>
        <begin position="259"/>
        <end position="278"/>
    </location>
</feature>
<feature type="transmembrane region" description="Helical" evidence="1">
    <location>
        <begin position="290"/>
        <end position="311"/>
    </location>
</feature>
<feature type="transmembrane region" description="Helical" evidence="1">
    <location>
        <begin position="52"/>
        <end position="75"/>
    </location>
</feature>
<reference evidence="2 3" key="1">
    <citation type="submission" date="2019-02" db="EMBL/GenBank/DDBJ databases">
        <authorList>
            <person name="Goldberg S.R."/>
            <person name="Haltli B.A."/>
            <person name="Correa H."/>
            <person name="Russell K.G."/>
        </authorList>
    </citation>
    <scope>NUCLEOTIDE SEQUENCE [LARGE SCALE GENOMIC DNA]</scope>
    <source>
        <strain evidence="2 3">JCM 16186</strain>
    </source>
</reference>
<protein>
    <submittedName>
        <fullName evidence="2">Uncharacterized protein</fullName>
    </submittedName>
</protein>
<sequence>MRHVSILLQTVAKQFYIQNSGFFLLLLFFGIGFLSGKEHVAIASSVAQSPMLLLYTMIGWSIYLWATFRFSLEAFSSKENLWIRNVIFYSSREQWNILLTMQAALSAPIIAYGAFTGIFMFKYHNWINLGTLLSYICIGSVLPVYLYRKHLAQPISNTRPNRLKTAINKWIATPAWLWPLSNLLHTRLWLYLATKALSIAVLIAFQVIDDIQVYDWRWQAIGMLLVSMANITLILELFKFHKQSVPWMINMPLSGIKRVIIQWSGILLLMLPEIWVLIRYFPSERSAELLLSLIIYGLCIGLSLFASFFIFSSEAEDALKKYFYFFISLFLLSLFGVPVILTSLLLFAFTFTVHILYYRVNLD</sequence>
<keyword evidence="1" id="KW-0472">Membrane</keyword>
<proteinExistence type="predicted"/>
<keyword evidence="1" id="KW-0812">Transmembrane</keyword>
<name>A0ABW9RVI7_9BACT</name>
<accession>A0ABW9RVI7</accession>
<dbReference type="EMBL" id="SMLW01000619">
    <property type="protein sequence ID" value="MTI27258.1"/>
    <property type="molecule type" value="Genomic_DNA"/>
</dbReference>
<comment type="caution">
    <text evidence="2">The sequence shown here is derived from an EMBL/GenBank/DDBJ whole genome shotgun (WGS) entry which is preliminary data.</text>
</comment>